<comment type="subcellular location">
    <subcellularLocation>
        <location evidence="1">Chromosome</location>
    </subcellularLocation>
</comment>
<name>A0A1I7WYL2_HETBA</name>
<dbReference type="PANTHER" id="PTHR14418">
    <property type="entry name" value="CONDENSIN COMPLEX SUBUNIT 3-RELATED"/>
    <property type="match status" value="1"/>
</dbReference>
<dbReference type="GO" id="GO:0051301">
    <property type="term" value="P:cell division"/>
    <property type="evidence" value="ECO:0007669"/>
    <property type="project" value="UniProtKB-KW"/>
</dbReference>
<evidence type="ECO:0000256" key="5">
    <source>
        <dbReference type="ARBA" id="ARBA00023067"/>
    </source>
</evidence>
<sequence>MDDSQEVQDILKMKQITVLETLEILRHLDRDTSGILLSDCSLSKEVTDRIMIDLAEAFYSSRADDLLSAVCEITAGVVHKVYNPDATLANETVSLPLNMTLRPIEMPELDEVTLHFCMQLTHSLLRTGIFNKFNALLRGVYDNVIDKCWSSTSAKVRVWALEAVAIIGMIDEDIARGKLPVIVEALSIDEIQVKMGCLDILTDLIIVHNYEKVMSWYSTADVETNRARHLIYYFVDIIKDTVADYSLCIKGCECACKILLAEPRGFKNKHWVDTVTSLIMRLCHPSASKNSYLKGCLAQFFPIFCTINRSNQLLLLSGFHNILAEVRISDAEDSFVAKVDIERATLFIINLTRFSVLQETAPGKNEGPVHRVLLSDILAYLSDHPEDGFVRIYCQATALLELDGIPLDEITNMQQGYQSLLDTFVDIVGSRSKSVTELKKLIRRIDTARKALNSKHIEISQYSEMDDAVCELPVISTLHTPIKTRKTPLSTSTPGTSKYKSRRKKMQSTIKKSVRQEAEEILASPYSPRSS</sequence>
<feature type="domain" description="Nuclear condensin complex subunit 3 C-terminal" evidence="8">
    <location>
        <begin position="117"/>
        <end position="402"/>
    </location>
</feature>
<keyword evidence="5" id="KW-0226">DNA condensation</keyword>
<dbReference type="Pfam" id="PF12719">
    <property type="entry name" value="Cnd3"/>
    <property type="match status" value="1"/>
</dbReference>
<dbReference type="GO" id="GO:0005737">
    <property type="term" value="C:cytoplasm"/>
    <property type="evidence" value="ECO:0007669"/>
    <property type="project" value="TreeGrafter"/>
</dbReference>
<dbReference type="InterPro" id="IPR025977">
    <property type="entry name" value="Cnd3_C"/>
</dbReference>
<evidence type="ECO:0000259" key="8">
    <source>
        <dbReference type="Pfam" id="PF12719"/>
    </source>
</evidence>
<dbReference type="InterPro" id="IPR016024">
    <property type="entry name" value="ARM-type_fold"/>
</dbReference>
<reference evidence="10" key="1">
    <citation type="submission" date="2016-11" db="UniProtKB">
        <authorList>
            <consortium name="WormBaseParasite"/>
        </authorList>
    </citation>
    <scope>IDENTIFICATION</scope>
</reference>
<feature type="compositionally biased region" description="Polar residues" evidence="7">
    <location>
        <begin position="487"/>
        <end position="498"/>
    </location>
</feature>
<dbReference type="GO" id="GO:0000793">
    <property type="term" value="C:condensed chromosome"/>
    <property type="evidence" value="ECO:0007669"/>
    <property type="project" value="TreeGrafter"/>
</dbReference>
<dbReference type="SUPFAM" id="SSF48371">
    <property type="entry name" value="ARM repeat"/>
    <property type="match status" value="1"/>
</dbReference>
<protein>
    <submittedName>
        <fullName evidence="10">Cnd3 domain-containing protein</fullName>
    </submittedName>
</protein>
<dbReference type="GO" id="GO:0000796">
    <property type="term" value="C:condensin complex"/>
    <property type="evidence" value="ECO:0007669"/>
    <property type="project" value="InterPro"/>
</dbReference>
<dbReference type="PANTHER" id="PTHR14418:SF5">
    <property type="entry name" value="CONDENSIN COMPLEX SUBUNIT 3"/>
    <property type="match status" value="1"/>
</dbReference>
<evidence type="ECO:0000256" key="1">
    <source>
        <dbReference type="ARBA" id="ARBA00004286"/>
    </source>
</evidence>
<organism evidence="9 10">
    <name type="scientific">Heterorhabditis bacteriophora</name>
    <name type="common">Entomopathogenic nematode worm</name>
    <dbReference type="NCBI Taxonomy" id="37862"/>
    <lineage>
        <taxon>Eukaryota</taxon>
        <taxon>Metazoa</taxon>
        <taxon>Ecdysozoa</taxon>
        <taxon>Nematoda</taxon>
        <taxon>Chromadorea</taxon>
        <taxon>Rhabditida</taxon>
        <taxon>Rhabditina</taxon>
        <taxon>Rhabditomorpha</taxon>
        <taxon>Strongyloidea</taxon>
        <taxon>Heterorhabditidae</taxon>
        <taxon>Heterorhabditis</taxon>
    </lineage>
</organism>
<dbReference type="AlphaFoldDB" id="A0A1I7WYL2"/>
<proteinExistence type="predicted"/>
<evidence type="ECO:0000256" key="2">
    <source>
        <dbReference type="ARBA" id="ARBA00022454"/>
    </source>
</evidence>
<dbReference type="InterPro" id="IPR027165">
    <property type="entry name" value="CND3"/>
</dbReference>
<evidence type="ECO:0000256" key="6">
    <source>
        <dbReference type="ARBA" id="ARBA00023306"/>
    </source>
</evidence>
<keyword evidence="2" id="KW-0158">Chromosome</keyword>
<feature type="region of interest" description="Disordered" evidence="7">
    <location>
        <begin position="483"/>
        <end position="531"/>
    </location>
</feature>
<dbReference type="WBParaSite" id="Hba_10354">
    <property type="protein sequence ID" value="Hba_10354"/>
    <property type="gene ID" value="Hba_10354"/>
</dbReference>
<keyword evidence="4" id="KW-0498">Mitosis</keyword>
<evidence type="ECO:0000313" key="9">
    <source>
        <dbReference type="Proteomes" id="UP000095283"/>
    </source>
</evidence>
<evidence type="ECO:0000256" key="3">
    <source>
        <dbReference type="ARBA" id="ARBA00022618"/>
    </source>
</evidence>
<evidence type="ECO:0000256" key="7">
    <source>
        <dbReference type="SAM" id="MobiDB-lite"/>
    </source>
</evidence>
<dbReference type="GO" id="GO:0007076">
    <property type="term" value="P:mitotic chromosome condensation"/>
    <property type="evidence" value="ECO:0007669"/>
    <property type="project" value="InterPro"/>
</dbReference>
<keyword evidence="9" id="KW-1185">Reference proteome</keyword>
<dbReference type="Proteomes" id="UP000095283">
    <property type="component" value="Unplaced"/>
</dbReference>
<accession>A0A1I7WYL2</accession>
<evidence type="ECO:0000256" key="4">
    <source>
        <dbReference type="ARBA" id="ARBA00022776"/>
    </source>
</evidence>
<evidence type="ECO:0000313" key="10">
    <source>
        <dbReference type="WBParaSite" id="Hba_10354"/>
    </source>
</evidence>
<keyword evidence="6" id="KW-0131">Cell cycle</keyword>
<keyword evidence="3" id="KW-0132">Cell division</keyword>